<evidence type="ECO:0000313" key="3">
    <source>
        <dbReference type="EMBL" id="CAD6267308.1"/>
    </source>
</evidence>
<dbReference type="InterPro" id="IPR046533">
    <property type="entry name" value="DUF6598"/>
</dbReference>
<dbReference type="PANTHER" id="PTHR33065:SF185">
    <property type="entry name" value="DUF6598 DOMAIN-CONTAINING PROTEIN"/>
    <property type="match status" value="1"/>
</dbReference>
<feature type="compositionally biased region" description="Basic and acidic residues" evidence="1">
    <location>
        <begin position="87"/>
        <end position="100"/>
    </location>
</feature>
<dbReference type="Proteomes" id="UP000604825">
    <property type="component" value="Unassembled WGS sequence"/>
</dbReference>
<keyword evidence="4" id="KW-1185">Reference proteome</keyword>
<dbReference type="EMBL" id="CAJGYO010000014">
    <property type="protein sequence ID" value="CAD6267308.1"/>
    <property type="molecule type" value="Genomic_DNA"/>
</dbReference>
<name>A0A811RBQ7_9POAL</name>
<evidence type="ECO:0000256" key="1">
    <source>
        <dbReference type="SAM" id="MobiDB-lite"/>
    </source>
</evidence>
<feature type="region of interest" description="Disordered" evidence="1">
    <location>
        <begin position="1"/>
        <end position="75"/>
    </location>
</feature>
<evidence type="ECO:0000313" key="4">
    <source>
        <dbReference type="Proteomes" id="UP000604825"/>
    </source>
</evidence>
<dbReference type="OrthoDB" id="586414at2759"/>
<dbReference type="PANTHER" id="PTHR33065">
    <property type="entry name" value="OS07G0486400 PROTEIN"/>
    <property type="match status" value="1"/>
</dbReference>
<comment type="caution">
    <text evidence="3">The sequence shown here is derived from an EMBL/GenBank/DDBJ whole genome shotgun (WGS) entry which is preliminary data.</text>
</comment>
<sequence>MSDSAAPPLHLGPMESEIKPMATKGGGLTATPVVERGRKRSPSPLTLSDDEDLSDPTHGDGEWLLSDSDEDEDQEDKGIYRPFTVDDIPRPSCDHKQQTDVLHKNPETKVRGPLPIRLFPAFKSGKHIFGSEYNLAGKSQISLDSVGDCPNECYCYPMDVLQFVDIKIAGYRHTHPGRVKMYGFIAAREPENPLRNYVYCREIENCESVPVKQKTGVARLSPTGPARVISMITHSFIEFEIHARNEDETNVGDDLIIEGCTEIDNFFESKSFIDHRRFYGERCALDIKYIVMINAVEALVEVTALRLDTIPGGGVNMKLYAKTSGFNDVIPLFQGITPEPGGMMRFAVGVVRHNRLDLYIEGSRSDDATTLCWQCGFFSGYHGTNEEVADLGVFAAFSVKVTWRSYRKKTWLMKKK</sequence>
<protein>
    <recommendedName>
        <fullName evidence="2">DUF6598 domain-containing protein</fullName>
    </recommendedName>
</protein>
<accession>A0A811RBQ7</accession>
<feature type="domain" description="DUF6598" evidence="2">
    <location>
        <begin position="161"/>
        <end position="401"/>
    </location>
</feature>
<feature type="region of interest" description="Disordered" evidence="1">
    <location>
        <begin position="81"/>
        <end position="100"/>
    </location>
</feature>
<organism evidence="3 4">
    <name type="scientific">Miscanthus lutarioriparius</name>
    <dbReference type="NCBI Taxonomy" id="422564"/>
    <lineage>
        <taxon>Eukaryota</taxon>
        <taxon>Viridiplantae</taxon>
        <taxon>Streptophyta</taxon>
        <taxon>Embryophyta</taxon>
        <taxon>Tracheophyta</taxon>
        <taxon>Spermatophyta</taxon>
        <taxon>Magnoliopsida</taxon>
        <taxon>Liliopsida</taxon>
        <taxon>Poales</taxon>
        <taxon>Poaceae</taxon>
        <taxon>PACMAD clade</taxon>
        <taxon>Panicoideae</taxon>
        <taxon>Andropogonodae</taxon>
        <taxon>Andropogoneae</taxon>
        <taxon>Saccharinae</taxon>
        <taxon>Miscanthus</taxon>
    </lineage>
</organism>
<evidence type="ECO:0000259" key="2">
    <source>
        <dbReference type="Pfam" id="PF20241"/>
    </source>
</evidence>
<proteinExistence type="predicted"/>
<dbReference type="AlphaFoldDB" id="A0A811RBQ7"/>
<dbReference type="Pfam" id="PF20241">
    <property type="entry name" value="DUF6598"/>
    <property type="match status" value="1"/>
</dbReference>
<reference evidence="3" key="1">
    <citation type="submission" date="2020-10" db="EMBL/GenBank/DDBJ databases">
        <authorList>
            <person name="Han B."/>
            <person name="Lu T."/>
            <person name="Zhao Q."/>
            <person name="Huang X."/>
            <person name="Zhao Y."/>
        </authorList>
    </citation>
    <scope>NUCLEOTIDE SEQUENCE</scope>
</reference>
<gene>
    <name evidence="3" type="ORF">NCGR_LOCUS50613</name>
</gene>